<evidence type="ECO:0000259" key="1">
    <source>
        <dbReference type="PROSITE" id="PS00028"/>
    </source>
</evidence>
<organism evidence="2 3">
    <name type="scientific">Menidia menidia</name>
    <name type="common">Atlantic silverside</name>
    <dbReference type="NCBI Taxonomy" id="238744"/>
    <lineage>
        <taxon>Eukaryota</taxon>
        <taxon>Metazoa</taxon>
        <taxon>Chordata</taxon>
        <taxon>Craniata</taxon>
        <taxon>Vertebrata</taxon>
        <taxon>Euteleostomi</taxon>
        <taxon>Actinopterygii</taxon>
        <taxon>Neopterygii</taxon>
        <taxon>Teleostei</taxon>
        <taxon>Neoteleostei</taxon>
        <taxon>Acanthomorphata</taxon>
        <taxon>Ovalentaria</taxon>
        <taxon>Atherinomorphae</taxon>
        <taxon>Atheriniformes</taxon>
        <taxon>Atherinopsidae</taxon>
        <taxon>Menidiinae</taxon>
        <taxon>Menidia</taxon>
    </lineage>
</organism>
<dbReference type="AlphaFoldDB" id="A0A8S4B8M0"/>
<proteinExistence type="predicted"/>
<dbReference type="OrthoDB" id="10034966at2759"/>
<accession>A0A8S4B8M0</accession>
<evidence type="ECO:0000313" key="2">
    <source>
        <dbReference type="EMBL" id="CAG5928484.1"/>
    </source>
</evidence>
<dbReference type="EMBL" id="CAJRST010012447">
    <property type="protein sequence ID" value="CAG5928484.1"/>
    <property type="molecule type" value="Genomic_DNA"/>
</dbReference>
<dbReference type="InterPro" id="IPR013087">
    <property type="entry name" value="Znf_C2H2_type"/>
</dbReference>
<evidence type="ECO:0000313" key="3">
    <source>
        <dbReference type="Proteomes" id="UP000677803"/>
    </source>
</evidence>
<comment type="caution">
    <text evidence="2">The sequence shown here is derived from an EMBL/GenBank/DDBJ whole genome shotgun (WGS) entry which is preliminary data.</text>
</comment>
<name>A0A8S4B8M0_9TELE</name>
<gene>
    <name evidence="2" type="ORF">MMEN_LOCUS12137</name>
</gene>
<feature type="domain" description="C2H2-type" evidence="1">
    <location>
        <begin position="29"/>
        <end position="52"/>
    </location>
</feature>
<dbReference type="PROSITE" id="PS00028">
    <property type="entry name" value="ZINC_FINGER_C2H2_1"/>
    <property type="match status" value="1"/>
</dbReference>
<dbReference type="Proteomes" id="UP000677803">
    <property type="component" value="Unassembled WGS sequence"/>
</dbReference>
<keyword evidence="3" id="KW-1185">Reference proteome</keyword>
<protein>
    <submittedName>
        <fullName evidence="2">(Atlantic silverside) hypothetical protein</fullName>
    </submittedName>
</protein>
<reference evidence="2" key="1">
    <citation type="submission" date="2021-05" db="EMBL/GenBank/DDBJ databases">
        <authorList>
            <person name="Tigano A."/>
        </authorList>
    </citation>
    <scope>NUCLEOTIDE SEQUENCE</scope>
</reference>
<sequence length="292" mass="33062">MHHKSCSALCQHLKFYHGLYPAKNLRLKCGEQGCFSSFCTYKGFRKHLHSVHSYDRQVETHQAVVKDTHSQEELLSDQPSSSVSISQTPTVTTQKSIVGMCGSIVAHLQASGLSESAVQTIICSVEEVVSDVQSQAREVTLKTSPLIVWSQTFTKEFEYGPLKSRTANSLEGGDLLSNTLNLDSCSNILTTNWVRNYGTEYQVGLFICTAMSNDLPVFNKICHIIIHKQQAFIIGCAANTLYFDEHFHAYRIEEKNNEHVICIDKLTYVRPFDRQYSNESENIYIVPHCYMF</sequence>